<dbReference type="PROSITE" id="PS50853">
    <property type="entry name" value="FN3"/>
    <property type="match status" value="4"/>
</dbReference>
<dbReference type="Pfam" id="PF13385">
    <property type="entry name" value="Laminin_G_3"/>
    <property type="match status" value="1"/>
</dbReference>
<dbReference type="GO" id="GO:0016020">
    <property type="term" value="C:membrane"/>
    <property type="evidence" value="ECO:0007669"/>
    <property type="project" value="InterPro"/>
</dbReference>
<feature type="domain" description="Fibronectin type-III" evidence="6">
    <location>
        <begin position="672"/>
        <end position="765"/>
    </location>
</feature>
<dbReference type="PANTHER" id="PTHR13817:SF73">
    <property type="entry name" value="FIBRONECTIN TYPE-III DOMAIN-CONTAINING PROTEIN"/>
    <property type="match status" value="1"/>
</dbReference>
<gene>
    <name evidence="8" type="ORF">SAMN05660236_1420</name>
</gene>
<dbReference type="GO" id="GO:0030248">
    <property type="term" value="F:cellulose binding"/>
    <property type="evidence" value="ECO:0007669"/>
    <property type="project" value="InterPro"/>
</dbReference>
<dbReference type="GO" id="GO:0005509">
    <property type="term" value="F:calcium ion binding"/>
    <property type="evidence" value="ECO:0007669"/>
    <property type="project" value="InterPro"/>
</dbReference>
<dbReference type="Proteomes" id="UP000190961">
    <property type="component" value="Unassembled WGS sequence"/>
</dbReference>
<dbReference type="InterPro" id="IPR013320">
    <property type="entry name" value="ConA-like_dom_sf"/>
</dbReference>
<evidence type="ECO:0000256" key="5">
    <source>
        <dbReference type="SAM" id="SignalP"/>
    </source>
</evidence>
<feature type="domain" description="CBM3" evidence="7">
    <location>
        <begin position="1607"/>
        <end position="1759"/>
    </location>
</feature>
<dbReference type="Gene3D" id="2.60.40.10">
    <property type="entry name" value="Immunoglobulins"/>
    <property type="match status" value="5"/>
</dbReference>
<dbReference type="Gene3D" id="2.60.40.710">
    <property type="entry name" value="Endoglucanase-like"/>
    <property type="match status" value="2"/>
</dbReference>
<proteinExistence type="predicted"/>
<dbReference type="RefSeq" id="WP_079685960.1">
    <property type="nucleotide sequence ID" value="NZ_FUZU01000001.1"/>
</dbReference>
<dbReference type="NCBIfam" id="TIGR04183">
    <property type="entry name" value="Por_Secre_tail"/>
    <property type="match status" value="1"/>
</dbReference>
<feature type="domain" description="Fibronectin type-III" evidence="6">
    <location>
        <begin position="381"/>
        <end position="479"/>
    </location>
</feature>
<dbReference type="SUPFAM" id="SSF49265">
    <property type="entry name" value="Fibronectin type III"/>
    <property type="match status" value="3"/>
</dbReference>
<dbReference type="EMBL" id="FUZU01000001">
    <property type="protein sequence ID" value="SKC54187.1"/>
    <property type="molecule type" value="Genomic_DNA"/>
</dbReference>
<dbReference type="InterPro" id="IPR001956">
    <property type="entry name" value="CBM3"/>
</dbReference>
<dbReference type="SMART" id="SM01067">
    <property type="entry name" value="CBM_3"/>
    <property type="match status" value="2"/>
</dbReference>
<dbReference type="Pfam" id="PF05426">
    <property type="entry name" value="Alginate_lyase"/>
    <property type="match status" value="1"/>
</dbReference>
<dbReference type="Pfam" id="PF00942">
    <property type="entry name" value="CBM_3"/>
    <property type="match status" value="2"/>
</dbReference>
<dbReference type="SMART" id="SM00560">
    <property type="entry name" value="LamGL"/>
    <property type="match status" value="1"/>
</dbReference>
<feature type="domain" description="Fibronectin type-III" evidence="6">
    <location>
        <begin position="766"/>
        <end position="853"/>
    </location>
</feature>
<dbReference type="InterPro" id="IPR036116">
    <property type="entry name" value="FN3_sf"/>
</dbReference>
<feature type="domain" description="CBM3" evidence="7">
    <location>
        <begin position="1451"/>
        <end position="1603"/>
    </location>
</feature>
<feature type="signal peptide" evidence="5">
    <location>
        <begin position="1"/>
        <end position="22"/>
    </location>
</feature>
<keyword evidence="3" id="KW-1015">Disulfide bond</keyword>
<dbReference type="InterPro" id="IPR008397">
    <property type="entry name" value="Alginate_lyase_dom"/>
</dbReference>
<dbReference type="STRING" id="688867.SAMN05660236_1420"/>
<keyword evidence="2" id="KW-0677">Repeat</keyword>
<reference evidence="8 9" key="1">
    <citation type="submission" date="2017-02" db="EMBL/GenBank/DDBJ databases">
        <authorList>
            <person name="Peterson S.W."/>
        </authorList>
    </citation>
    <scope>NUCLEOTIDE SEQUENCE [LARGE SCALE GENOMIC DNA]</scope>
    <source>
        <strain evidence="8 9">DSM 25262</strain>
    </source>
</reference>
<evidence type="ECO:0000256" key="4">
    <source>
        <dbReference type="ARBA" id="ARBA00023239"/>
    </source>
</evidence>
<keyword evidence="4" id="KW-0456">Lyase</keyword>
<dbReference type="GO" id="GO:0042597">
    <property type="term" value="C:periplasmic space"/>
    <property type="evidence" value="ECO:0007669"/>
    <property type="project" value="InterPro"/>
</dbReference>
<dbReference type="GO" id="GO:0005975">
    <property type="term" value="P:carbohydrate metabolic process"/>
    <property type="evidence" value="ECO:0007669"/>
    <property type="project" value="InterPro"/>
</dbReference>
<evidence type="ECO:0000259" key="7">
    <source>
        <dbReference type="PROSITE" id="PS51172"/>
    </source>
</evidence>
<dbReference type="OrthoDB" id="898870at2"/>
<dbReference type="GO" id="GO:0016829">
    <property type="term" value="F:lyase activity"/>
    <property type="evidence" value="ECO:0007669"/>
    <property type="project" value="UniProtKB-KW"/>
</dbReference>
<dbReference type="SMART" id="SM00060">
    <property type="entry name" value="FN3"/>
    <property type="match status" value="4"/>
</dbReference>
<name>A0A1T5JRT6_9BACT</name>
<dbReference type="SUPFAM" id="SSF49313">
    <property type="entry name" value="Cadherin-like"/>
    <property type="match status" value="1"/>
</dbReference>
<dbReference type="InterPro" id="IPR008929">
    <property type="entry name" value="Chondroitin_lyas"/>
</dbReference>
<sequence length="1857" mass="197737">MKKTTTLLILLMLCMSPLVTMAQNFVHPGGLHTLQDLDRMKAKVAAGEHPWIDGWNLLITDPQAQNTYSPAARANMGSSRQRADADAHAAYLNALRWYISGDTTYAVNAVRICNAWSAAVNQVPTGTDIPGLSGIPIFDFALAAEVLRVYPGWAAADFARFKNMMLTYFYPVAHDFLVNHNGACISAYWSNWDIANIGAILTMGVLCDDTAKYNEAVEYFKYGAGMGSIMNAVPYIHPGGLGQWQESGRDQEHAQLAVGMLASFCQVAWNQGLDLYSYDNNRLLAGAEYVARTNLSQPVPYTAYNNCQGANQLWVSINGRGRLDDRPLWEMVYNHYVIRQGLDAPNVTAMAHVTRPEHGSSDHFGYGTLAFTLDATASPYPPSPVAPIPTGLTATAGVSQVTLNWTSSGVTTTGYNVLRSTTSGGPYTTIASWSANTNPQYTDATVANGTAYYYVVSSINQAGTSGNSSEASATPIAAGSLPVGWARQDIGTVGAAGSAQYANIGNNTFIVKGSGTSIGGTGDSFGYTYGVATGDFTFTARLIGMGGTLSKTGIMIRESLAPDAKTIVMKLGDAGWRQAGFGTRTSTGGTMTWIGGNDYTWLPAWFRLKRSGDTFTGYQSSDGITWFAIGTSTIAMASTYYVGLVNCSGSSTGALNTSTFDNVTTEGGGTTPPIAPTGLTALVGNTQVPLQWNAVSGAASYTIKRATVSGGPYTNVATNLNVTNYTDTGLLNGTTYYYIITAANFAGESQNSMEVSVTPVLSLPPVPAGVIATSVSSRQISLSWTASLSAESYSIKRATASGGPYTTIGNSVTTSYSDTTVTTPSIYYYVISATNAIGETANSIQTSAIPGQANYWKFDETSGTTAIDAWSSRSATLATGATWAAGTINNSINLDGTANGYVTLPAGIVSALNDFSITAWVKLDATANWARVFDFGSDTGIYMFLTTRNGANGTVRYSILVPGGAEQQITTTTTLTTGTWYHVAITQSGTTGILYVNGVEVGRNANLTLKPSSLGNTTQNWIGKSQWPDPLLAGKVDEFKIYSRALSASDIYMETVLNVPPAAPSPLIITSGNNQVTLNWAAPAGALSYTIKRATAIGGTYTVIATTDTTNYTDTDATNCATTFFYTVSAVNQAGEGVNASPVSLALGVKRTGTVIGTSGSFGNVATTTKTAAVDGSLDTFFDSPQGTGWVGYDLGEEGKSIITRVRYAPRSNFPVRMVGGVFQGSNTADFSGATTLFTVTAQPTVGVLTEQVLTNTAAYRYVRYLSPGTGFGNVAEVEFYGVVTQAPKITSSTVTQNIVYDSAFRYTIEASNRPSQFSASGVPEGLSLDACRGIIEGIPLVSGTYPIVFSAGNAWGSATDTLVLIIKRNQSIVFNAFARKVIGDVDFVIGATSSSGLPVTYTSADERVATIVGSSIHITGMGTTLITGSQTGDTTYNAAPQVTQLLTVVPLNLNILYQNGDNGQISNTLIKPYIKVVNQDSVAIPYSELTARYWFTAENYAGVNTWIDYASLGASKVKMKYIPLAQPQDGAYGYAEYSFDATAGLLKSGANSGAIQSRLANVDWALLNETDDYSYKANASYSANNHITLYRNGLLVYGIEPAAVLPVLSLKAYYQNQNTSTGTNKIKTYLKINNEGNIPVHYKDLSVRYWFTKDGTASLNYWIDNAKIGAAKVTGSFTNIDPARTQADVYFEMLIDSTAGTLYPQSSSGNIQYHIAKTDWTNFNEVNDYSFLPAALYAENPAVTIYYQQQLIYGTEPSVAANGRIAASDIAENVQSAYIYPNPVTGDRFFVRINEALGKDDVVVKIYSPVGISVLNKQIKQDQSGLLEVKLNDATGAGVYMIRLNNLPAMKLIIQR</sequence>
<evidence type="ECO:0000256" key="3">
    <source>
        <dbReference type="ARBA" id="ARBA00023157"/>
    </source>
</evidence>
<dbReference type="PANTHER" id="PTHR13817">
    <property type="entry name" value="TITIN"/>
    <property type="match status" value="1"/>
</dbReference>
<dbReference type="InterPro" id="IPR013783">
    <property type="entry name" value="Ig-like_fold"/>
</dbReference>
<dbReference type="CDD" id="cd00063">
    <property type="entry name" value="FN3"/>
    <property type="match status" value="2"/>
</dbReference>
<evidence type="ECO:0000313" key="9">
    <source>
        <dbReference type="Proteomes" id="UP000190961"/>
    </source>
</evidence>
<dbReference type="SUPFAM" id="SSF49384">
    <property type="entry name" value="Carbohydrate-binding domain"/>
    <property type="match status" value="2"/>
</dbReference>
<dbReference type="PROSITE" id="PS51172">
    <property type="entry name" value="CBM3"/>
    <property type="match status" value="2"/>
</dbReference>
<dbReference type="InterPro" id="IPR003961">
    <property type="entry name" value="FN3_dom"/>
</dbReference>
<feature type="chain" id="PRO_5013069564" evidence="5">
    <location>
        <begin position="23"/>
        <end position="1857"/>
    </location>
</feature>
<organism evidence="8 9">
    <name type="scientific">Ohtaekwangia koreensis</name>
    <dbReference type="NCBI Taxonomy" id="688867"/>
    <lineage>
        <taxon>Bacteria</taxon>
        <taxon>Pseudomonadati</taxon>
        <taxon>Bacteroidota</taxon>
        <taxon>Cytophagia</taxon>
        <taxon>Cytophagales</taxon>
        <taxon>Fulvivirgaceae</taxon>
        <taxon>Ohtaekwangia</taxon>
    </lineage>
</organism>
<dbReference type="InterPro" id="IPR015919">
    <property type="entry name" value="Cadherin-like_sf"/>
</dbReference>
<dbReference type="Gene3D" id="2.60.120.260">
    <property type="entry name" value="Galactose-binding domain-like"/>
    <property type="match status" value="1"/>
</dbReference>
<keyword evidence="9" id="KW-1185">Reference proteome</keyword>
<dbReference type="SUPFAM" id="SSF48230">
    <property type="entry name" value="Chondroitin AC/alginate lyase"/>
    <property type="match status" value="1"/>
</dbReference>
<evidence type="ECO:0000256" key="2">
    <source>
        <dbReference type="ARBA" id="ARBA00022737"/>
    </source>
</evidence>
<dbReference type="InterPro" id="IPR026444">
    <property type="entry name" value="Secre_tail"/>
</dbReference>
<accession>A0A1T5JRT6</accession>
<dbReference type="GO" id="GO:0004553">
    <property type="term" value="F:hydrolase activity, hydrolyzing O-glycosyl compounds"/>
    <property type="evidence" value="ECO:0007669"/>
    <property type="project" value="UniProtKB-ARBA"/>
</dbReference>
<dbReference type="SUPFAM" id="SSF49899">
    <property type="entry name" value="Concanavalin A-like lectins/glucanases"/>
    <property type="match status" value="1"/>
</dbReference>
<dbReference type="Gene3D" id="2.60.120.200">
    <property type="match status" value="2"/>
</dbReference>
<dbReference type="InterPro" id="IPR050964">
    <property type="entry name" value="Striated_Muscle_Regulatory"/>
</dbReference>
<dbReference type="InterPro" id="IPR036966">
    <property type="entry name" value="CBM3_sf"/>
</dbReference>
<protein>
    <submittedName>
        <fullName evidence="8">Fibronectin type III domain-containing protein</fullName>
    </submittedName>
</protein>
<evidence type="ECO:0000313" key="8">
    <source>
        <dbReference type="EMBL" id="SKC54187.1"/>
    </source>
</evidence>
<evidence type="ECO:0000256" key="1">
    <source>
        <dbReference type="ARBA" id="ARBA00022729"/>
    </source>
</evidence>
<evidence type="ECO:0000259" key="6">
    <source>
        <dbReference type="PROSITE" id="PS50853"/>
    </source>
</evidence>
<feature type="domain" description="Fibronectin type-III" evidence="6">
    <location>
        <begin position="1060"/>
        <end position="1152"/>
    </location>
</feature>
<dbReference type="InterPro" id="IPR008965">
    <property type="entry name" value="CBM2/CBM3_carb-bd_dom_sf"/>
</dbReference>
<keyword evidence="1 5" id="KW-0732">Signal</keyword>
<dbReference type="InterPro" id="IPR006558">
    <property type="entry name" value="LamG-like"/>
</dbReference>
<dbReference type="Gene3D" id="1.50.10.100">
    <property type="entry name" value="Chondroitin AC/alginate lyase"/>
    <property type="match status" value="1"/>
</dbReference>